<keyword evidence="5" id="KW-1185">Reference proteome</keyword>
<keyword evidence="2 3" id="KW-0143">Chaperone</keyword>
<proteinExistence type="inferred from homology"/>
<evidence type="ECO:0000313" key="4">
    <source>
        <dbReference type="EMBL" id="PRY99498.1"/>
    </source>
</evidence>
<protein>
    <recommendedName>
        <fullName evidence="3">Urease accessory protein UreF</fullName>
    </recommendedName>
</protein>
<comment type="similarity">
    <text evidence="3">Belongs to the UreF family.</text>
</comment>
<dbReference type="InterPro" id="IPR038277">
    <property type="entry name" value="UreF_sf"/>
</dbReference>
<comment type="subcellular location">
    <subcellularLocation>
        <location evidence="3">Cytoplasm</location>
    </subcellularLocation>
</comment>
<evidence type="ECO:0000256" key="1">
    <source>
        <dbReference type="ARBA" id="ARBA00022988"/>
    </source>
</evidence>
<dbReference type="Proteomes" id="UP000238308">
    <property type="component" value="Unassembled WGS sequence"/>
</dbReference>
<dbReference type="GO" id="GO:0016151">
    <property type="term" value="F:nickel cation binding"/>
    <property type="evidence" value="ECO:0007669"/>
    <property type="project" value="UniProtKB-UniRule"/>
</dbReference>
<keyword evidence="1 3" id="KW-0996">Nickel insertion</keyword>
<organism evidence="4 5">
    <name type="scientific">Jezberella montanilacus</name>
    <dbReference type="NCBI Taxonomy" id="323426"/>
    <lineage>
        <taxon>Bacteria</taxon>
        <taxon>Pseudomonadati</taxon>
        <taxon>Pseudomonadota</taxon>
        <taxon>Betaproteobacteria</taxon>
        <taxon>Burkholderiales</taxon>
        <taxon>Alcaligenaceae</taxon>
        <taxon>Jezberella</taxon>
    </lineage>
</organism>
<comment type="subunit">
    <text evidence="3">UreD, UreF and UreG form a complex that acts as a GTP-hydrolysis-dependent molecular chaperone, activating the urease apoprotein by helping to assemble the nickel containing metallocenter of UreC. The UreE protein probably delivers the nickel.</text>
</comment>
<dbReference type="GO" id="GO:0005737">
    <property type="term" value="C:cytoplasm"/>
    <property type="evidence" value="ECO:0007669"/>
    <property type="project" value="UniProtKB-SubCell"/>
</dbReference>
<accession>A0A2T0XKL6</accession>
<comment type="function">
    <text evidence="3">Required for maturation of urease via the functional incorporation of the urease nickel metallocenter.</text>
</comment>
<sequence length="228" mass="25029">MPASKLDSLLAALHLASPALPVGGFAYSQGLEQAVEDRWVTSAAQAFTWISDVMLLSLARQELPLWRGVYQACAIEIHVQQVIELNQQLMALRETSELKLEAVQMGHSMAKLFKQWPQGTDLLEQVGDIEWAYSAAHAALSAISGVDEDMALTAYLWSWLENQVLAAVKTVPLGQIDGQRLLHQLKPVVAEAMTVAKKFSTDDRGSAAIGLAVTSARHETQYSRLFRS</sequence>
<name>A0A2T0XKL6_9BURK</name>
<dbReference type="HAMAP" id="MF_01385">
    <property type="entry name" value="UreF"/>
    <property type="match status" value="1"/>
</dbReference>
<dbReference type="EMBL" id="PVTV01000011">
    <property type="protein sequence ID" value="PRY99498.1"/>
    <property type="molecule type" value="Genomic_DNA"/>
</dbReference>
<dbReference type="PANTHER" id="PTHR33620:SF1">
    <property type="entry name" value="UREASE ACCESSORY PROTEIN F"/>
    <property type="match status" value="1"/>
</dbReference>
<keyword evidence="3" id="KW-0963">Cytoplasm</keyword>
<reference evidence="4 5" key="1">
    <citation type="submission" date="2018-03" db="EMBL/GenBank/DDBJ databases">
        <title>Genomic Encyclopedia of Type Strains, Phase III (KMG-III): the genomes of soil and plant-associated and newly described type strains.</title>
        <authorList>
            <person name="Whitman W."/>
        </authorList>
    </citation>
    <scope>NUCLEOTIDE SEQUENCE [LARGE SCALE GENOMIC DNA]</scope>
    <source>
        <strain evidence="4 5">MWH-P2sevCIIIb</strain>
    </source>
</reference>
<evidence type="ECO:0000256" key="2">
    <source>
        <dbReference type="ARBA" id="ARBA00023186"/>
    </source>
</evidence>
<dbReference type="InterPro" id="IPR002639">
    <property type="entry name" value="UreF"/>
</dbReference>
<dbReference type="PIRSF" id="PIRSF009467">
    <property type="entry name" value="Ureas_acces_UreF"/>
    <property type="match status" value="1"/>
</dbReference>
<dbReference type="Pfam" id="PF01730">
    <property type="entry name" value="UreF"/>
    <property type="match status" value="1"/>
</dbReference>
<gene>
    <name evidence="3" type="primary">ureF</name>
    <name evidence="4" type="ORF">BCM14_0945</name>
</gene>
<evidence type="ECO:0000313" key="5">
    <source>
        <dbReference type="Proteomes" id="UP000238308"/>
    </source>
</evidence>
<dbReference type="PANTHER" id="PTHR33620">
    <property type="entry name" value="UREASE ACCESSORY PROTEIN F"/>
    <property type="match status" value="1"/>
</dbReference>
<evidence type="ECO:0000256" key="3">
    <source>
        <dbReference type="HAMAP-Rule" id="MF_01385"/>
    </source>
</evidence>
<dbReference type="Gene3D" id="1.10.4190.10">
    <property type="entry name" value="Urease accessory protein UreF"/>
    <property type="match status" value="1"/>
</dbReference>
<comment type="caution">
    <text evidence="4">The sequence shown here is derived from an EMBL/GenBank/DDBJ whole genome shotgun (WGS) entry which is preliminary data.</text>
</comment>
<dbReference type="AlphaFoldDB" id="A0A2T0XKL6"/>